<feature type="region of interest" description="Disordered" evidence="1">
    <location>
        <begin position="570"/>
        <end position="655"/>
    </location>
</feature>
<organism evidence="2 3">
    <name type="scientific">Aureobasidium pullulans</name>
    <name type="common">Black yeast</name>
    <name type="synonym">Pullularia pullulans</name>
    <dbReference type="NCBI Taxonomy" id="5580"/>
    <lineage>
        <taxon>Eukaryota</taxon>
        <taxon>Fungi</taxon>
        <taxon>Dikarya</taxon>
        <taxon>Ascomycota</taxon>
        <taxon>Pezizomycotina</taxon>
        <taxon>Dothideomycetes</taxon>
        <taxon>Dothideomycetidae</taxon>
        <taxon>Dothideales</taxon>
        <taxon>Saccotheciaceae</taxon>
        <taxon>Aureobasidium</taxon>
    </lineage>
</organism>
<protein>
    <submittedName>
        <fullName evidence="2">Uncharacterized protein</fullName>
    </submittedName>
</protein>
<comment type="caution">
    <text evidence="2">The sequence shown here is derived from an EMBL/GenBank/DDBJ whole genome shotgun (WGS) entry which is preliminary data.</text>
</comment>
<evidence type="ECO:0000313" key="2">
    <source>
        <dbReference type="EMBL" id="THZ71585.1"/>
    </source>
</evidence>
<dbReference type="AlphaFoldDB" id="A0A4S9WZ65"/>
<gene>
    <name evidence="2" type="ORF">D6C84_10211</name>
</gene>
<name>A0A4S9WZ65_AURPU</name>
<reference evidence="2 3" key="1">
    <citation type="submission" date="2018-10" db="EMBL/GenBank/DDBJ databases">
        <title>Fifty Aureobasidium pullulans genomes reveal a recombining polyextremotolerant generalist.</title>
        <authorList>
            <person name="Gostincar C."/>
            <person name="Turk M."/>
            <person name="Zajc J."/>
            <person name="Gunde-Cimerman N."/>
        </authorList>
    </citation>
    <scope>NUCLEOTIDE SEQUENCE [LARGE SCALE GENOMIC DNA]</scope>
    <source>
        <strain evidence="2 3">EXF-3403</strain>
    </source>
</reference>
<dbReference type="Proteomes" id="UP000310039">
    <property type="component" value="Unassembled WGS sequence"/>
</dbReference>
<evidence type="ECO:0000313" key="3">
    <source>
        <dbReference type="Proteomes" id="UP000310039"/>
    </source>
</evidence>
<proteinExistence type="predicted"/>
<accession>A0A4S9WZ65</accession>
<feature type="compositionally biased region" description="Acidic residues" evidence="1">
    <location>
        <begin position="576"/>
        <end position="598"/>
    </location>
</feature>
<feature type="compositionally biased region" description="Polar residues" evidence="1">
    <location>
        <begin position="634"/>
        <end position="644"/>
    </location>
</feature>
<evidence type="ECO:0000256" key="1">
    <source>
        <dbReference type="SAM" id="MobiDB-lite"/>
    </source>
</evidence>
<dbReference type="EMBL" id="QZBT01000318">
    <property type="protein sequence ID" value="THZ71585.1"/>
    <property type="molecule type" value="Genomic_DNA"/>
</dbReference>
<sequence length="655" mass="73881">MAPGYGGHACLIPWLITFTPAKLETDRHDLQLPELFCLHRTCHFIPSVGPDLLPSIFTSLPTRCGAQKQNAMRSTTSSAYGGRTLDTLPTEVKNKIFSHFLLGKKVKYSTKGKQPGHRYKFDTSIMRVNKKLNQDASMYLRSHNEFILIHAKWFAFEIDQGRFLPYVAIGNAAKTFKSATVEATIKHQSINCGCTPGSDCSVRDQTKPEKVTRALLMAEDLDVFIRHLKLAYHIWPTLPIYIHSAPGDSPVEWSASPAQTHIHFVWKIHEPFRQDLTQAELRKRQIRLLDPISKLVNHGQNVKILGAEHDLVSSTVRAMTARLISPDVVGWELYDLIKAEKQYLDQLPNHQPMKQRGLSDAYQYIGFLGWLFPDNNKSISTAFVFKADSLGFDTEGVPLAYWSMENGQNDQDTSCWQYGIQILSLECMLTLAKMALDMRMHNSSKLFIHFCSSILNTGYFAFPAEIQSAKRPSAYTDVLLTLDNILLQAASDGFEDEYVRQDRDRVARIVSRAVKISNNDVQNFPGLHRRQRIWNTEINLHRPEGSNSMPLSPSLSASLVASITRMADKRITGQDCSDEDESEDEAEHSDDGDSDELDGSDKDGSDEVEDSDENDHVSVGVFNPRHSRGDTTLRFRTQTRSDGTGINIVHVPNRR</sequence>